<evidence type="ECO:0000256" key="4">
    <source>
        <dbReference type="PROSITE-ProRule" id="PRU00335"/>
    </source>
</evidence>
<dbReference type="Gene3D" id="1.10.10.60">
    <property type="entry name" value="Homeodomain-like"/>
    <property type="match status" value="1"/>
</dbReference>
<comment type="caution">
    <text evidence="6">The sequence shown here is derived from an EMBL/GenBank/DDBJ whole genome shotgun (WGS) entry which is preliminary data.</text>
</comment>
<sequence length="207" mass="22694">MSASEPGLRELKKQMTRRTIANAALQLTLDKGLDGVTVEEIAQLAFVSPRTVSNYFSNKEEAVVAAGTPDWLSVVDQFAGGPHTERPLATLRALFSDFVEAREAEELRLAVQTTELVDRHASLRPCETAAYDALEAALRERIEERTETDSETEVYPWLVAAAAVSAVRSAMRLWARSGAEPGQLPELIRTAFDQFIDGLPAPSPPRT</sequence>
<dbReference type="Proteomes" id="UP001500622">
    <property type="component" value="Unassembled WGS sequence"/>
</dbReference>
<accession>A0ABP8LBH7</accession>
<dbReference type="InterPro" id="IPR009057">
    <property type="entry name" value="Homeodomain-like_sf"/>
</dbReference>
<dbReference type="PROSITE" id="PS50977">
    <property type="entry name" value="HTH_TETR_2"/>
    <property type="match status" value="1"/>
</dbReference>
<dbReference type="SUPFAM" id="SSF46689">
    <property type="entry name" value="Homeodomain-like"/>
    <property type="match status" value="1"/>
</dbReference>
<organism evidence="6 7">
    <name type="scientific">Georgenia halophila</name>
    <dbReference type="NCBI Taxonomy" id="620889"/>
    <lineage>
        <taxon>Bacteria</taxon>
        <taxon>Bacillati</taxon>
        <taxon>Actinomycetota</taxon>
        <taxon>Actinomycetes</taxon>
        <taxon>Micrococcales</taxon>
        <taxon>Bogoriellaceae</taxon>
        <taxon>Georgenia</taxon>
    </lineage>
</organism>
<protein>
    <submittedName>
        <fullName evidence="6">TetR family transcriptional regulator</fullName>
    </submittedName>
</protein>
<proteinExistence type="predicted"/>
<dbReference type="Pfam" id="PF17754">
    <property type="entry name" value="TetR_C_14"/>
    <property type="match status" value="1"/>
</dbReference>
<evidence type="ECO:0000259" key="5">
    <source>
        <dbReference type="PROSITE" id="PS50977"/>
    </source>
</evidence>
<dbReference type="PANTHER" id="PTHR30055">
    <property type="entry name" value="HTH-TYPE TRANSCRIPTIONAL REGULATOR RUTR"/>
    <property type="match status" value="1"/>
</dbReference>
<evidence type="ECO:0000313" key="6">
    <source>
        <dbReference type="EMBL" id="GAA4426035.1"/>
    </source>
</evidence>
<keyword evidence="3" id="KW-0804">Transcription</keyword>
<evidence type="ECO:0000256" key="3">
    <source>
        <dbReference type="ARBA" id="ARBA00023163"/>
    </source>
</evidence>
<dbReference type="PROSITE" id="PS01081">
    <property type="entry name" value="HTH_TETR_1"/>
    <property type="match status" value="1"/>
</dbReference>
<dbReference type="SUPFAM" id="SSF48498">
    <property type="entry name" value="Tetracyclin repressor-like, C-terminal domain"/>
    <property type="match status" value="1"/>
</dbReference>
<dbReference type="EMBL" id="BAABGN010000011">
    <property type="protein sequence ID" value="GAA4426035.1"/>
    <property type="molecule type" value="Genomic_DNA"/>
</dbReference>
<dbReference type="PANTHER" id="PTHR30055:SF238">
    <property type="entry name" value="MYCOFACTOCIN BIOSYNTHESIS TRANSCRIPTIONAL REGULATOR MFTR-RELATED"/>
    <property type="match status" value="1"/>
</dbReference>
<dbReference type="InterPro" id="IPR001647">
    <property type="entry name" value="HTH_TetR"/>
</dbReference>
<feature type="domain" description="HTH tetR-type" evidence="5">
    <location>
        <begin position="14"/>
        <end position="74"/>
    </location>
</feature>
<keyword evidence="2 4" id="KW-0238">DNA-binding</keyword>
<dbReference type="InterPro" id="IPR041347">
    <property type="entry name" value="MftR_C"/>
</dbReference>
<keyword evidence="1" id="KW-0805">Transcription regulation</keyword>
<gene>
    <name evidence="6" type="ORF">GCM10023169_24430</name>
</gene>
<dbReference type="InterPro" id="IPR023772">
    <property type="entry name" value="DNA-bd_HTH_TetR-type_CS"/>
</dbReference>
<dbReference type="InterPro" id="IPR050109">
    <property type="entry name" value="HTH-type_TetR-like_transc_reg"/>
</dbReference>
<evidence type="ECO:0000313" key="7">
    <source>
        <dbReference type="Proteomes" id="UP001500622"/>
    </source>
</evidence>
<dbReference type="InterPro" id="IPR036271">
    <property type="entry name" value="Tet_transcr_reg_TetR-rel_C_sf"/>
</dbReference>
<reference evidence="7" key="1">
    <citation type="journal article" date="2019" name="Int. J. Syst. Evol. Microbiol.">
        <title>The Global Catalogue of Microorganisms (GCM) 10K type strain sequencing project: providing services to taxonomists for standard genome sequencing and annotation.</title>
        <authorList>
            <consortium name="The Broad Institute Genomics Platform"/>
            <consortium name="The Broad Institute Genome Sequencing Center for Infectious Disease"/>
            <person name="Wu L."/>
            <person name="Ma J."/>
        </authorList>
    </citation>
    <scope>NUCLEOTIDE SEQUENCE [LARGE SCALE GENOMIC DNA]</scope>
    <source>
        <strain evidence="7">JCM 17810</strain>
    </source>
</reference>
<dbReference type="Pfam" id="PF00440">
    <property type="entry name" value="TetR_N"/>
    <property type="match status" value="1"/>
</dbReference>
<evidence type="ECO:0000256" key="1">
    <source>
        <dbReference type="ARBA" id="ARBA00023015"/>
    </source>
</evidence>
<keyword evidence="7" id="KW-1185">Reference proteome</keyword>
<evidence type="ECO:0000256" key="2">
    <source>
        <dbReference type="ARBA" id="ARBA00023125"/>
    </source>
</evidence>
<name>A0ABP8LBH7_9MICO</name>
<feature type="DNA-binding region" description="H-T-H motif" evidence="4">
    <location>
        <begin position="37"/>
        <end position="56"/>
    </location>
</feature>
<dbReference type="Gene3D" id="1.10.357.10">
    <property type="entry name" value="Tetracycline Repressor, domain 2"/>
    <property type="match status" value="1"/>
</dbReference>